<feature type="transmembrane region" description="Helical" evidence="6">
    <location>
        <begin position="30"/>
        <end position="50"/>
    </location>
</feature>
<feature type="transmembrane region" description="Helical" evidence="6">
    <location>
        <begin position="6"/>
        <end position="23"/>
    </location>
</feature>
<organism evidence="9 10">
    <name type="scientific">Marinicrinis sediminis</name>
    <dbReference type="NCBI Taxonomy" id="1652465"/>
    <lineage>
        <taxon>Bacteria</taxon>
        <taxon>Bacillati</taxon>
        <taxon>Bacillota</taxon>
        <taxon>Bacilli</taxon>
        <taxon>Bacillales</taxon>
        <taxon>Paenibacillaceae</taxon>
    </lineage>
</organism>
<dbReference type="Proteomes" id="UP001597497">
    <property type="component" value="Unassembled WGS sequence"/>
</dbReference>
<dbReference type="EMBL" id="JBHUMM010000042">
    <property type="protein sequence ID" value="MFD2672545.1"/>
    <property type="molecule type" value="Genomic_DNA"/>
</dbReference>
<reference evidence="10" key="1">
    <citation type="journal article" date="2019" name="Int. J. Syst. Evol. Microbiol.">
        <title>The Global Catalogue of Microorganisms (GCM) 10K type strain sequencing project: providing services to taxonomists for standard genome sequencing and annotation.</title>
        <authorList>
            <consortium name="The Broad Institute Genomics Platform"/>
            <consortium name="The Broad Institute Genome Sequencing Center for Infectious Disease"/>
            <person name="Wu L."/>
            <person name="Ma J."/>
        </authorList>
    </citation>
    <scope>NUCLEOTIDE SEQUENCE [LARGE SCALE GENOMIC DNA]</scope>
    <source>
        <strain evidence="10">KCTC 33676</strain>
    </source>
</reference>
<dbReference type="Pfam" id="PF18955">
    <property type="entry name" value="DUF5698"/>
    <property type="match status" value="1"/>
</dbReference>
<name>A0ABW5RCU3_9BACL</name>
<keyword evidence="3 6" id="KW-0812">Transmembrane</keyword>
<protein>
    <recommendedName>
        <fullName evidence="6">UPF0316 protein ACFSUC_13330</fullName>
    </recommendedName>
</protein>
<comment type="subcellular location">
    <subcellularLocation>
        <location evidence="1 6">Cell membrane</location>
        <topology evidence="1 6">Multi-pass membrane protein</topology>
    </subcellularLocation>
</comment>
<evidence type="ECO:0000256" key="5">
    <source>
        <dbReference type="ARBA" id="ARBA00023136"/>
    </source>
</evidence>
<evidence type="ECO:0000313" key="10">
    <source>
        <dbReference type="Proteomes" id="UP001597497"/>
    </source>
</evidence>
<dbReference type="InterPro" id="IPR019264">
    <property type="entry name" value="DUF2179"/>
</dbReference>
<dbReference type="PANTHER" id="PTHR40060:SF1">
    <property type="entry name" value="UPF0316 PROTEIN YEBE"/>
    <property type="match status" value="1"/>
</dbReference>
<evidence type="ECO:0000256" key="3">
    <source>
        <dbReference type="ARBA" id="ARBA00022692"/>
    </source>
</evidence>
<accession>A0ABW5RCU3</accession>
<evidence type="ECO:0000256" key="1">
    <source>
        <dbReference type="ARBA" id="ARBA00004651"/>
    </source>
</evidence>
<gene>
    <name evidence="9" type="ORF">ACFSUC_13330</name>
</gene>
<dbReference type="HAMAP" id="MF_01515">
    <property type="entry name" value="UPF0316"/>
    <property type="match status" value="1"/>
</dbReference>
<sequence length="167" mass="18870">MILTIVVINVVYVSVFTIRLIFVMKSYRTLASLLSMFEVLVYLVGLNIVLDNIDNPFNLAAYCIGFGAGVYMGSKIEEWLALGYITAQIVVDNESSKLIAVLREKGFGVTSWLADGKDGHRLVMQVLAKRSNEKKLLNTINEVAPKAFYISHEPRFFKGGFWTRRLR</sequence>
<keyword evidence="2 6" id="KW-1003">Cell membrane</keyword>
<evidence type="ECO:0000259" key="8">
    <source>
        <dbReference type="Pfam" id="PF18955"/>
    </source>
</evidence>
<keyword evidence="4 6" id="KW-1133">Transmembrane helix</keyword>
<dbReference type="CDD" id="cd16381">
    <property type="entry name" value="YitT_C_like_1"/>
    <property type="match status" value="1"/>
</dbReference>
<feature type="domain" description="DUF5698" evidence="8">
    <location>
        <begin position="17"/>
        <end position="73"/>
    </location>
</feature>
<dbReference type="Pfam" id="PF10035">
    <property type="entry name" value="DUF2179"/>
    <property type="match status" value="1"/>
</dbReference>
<dbReference type="RefSeq" id="WP_379930181.1">
    <property type="nucleotide sequence ID" value="NZ_JBHUMM010000042.1"/>
</dbReference>
<comment type="caution">
    <text evidence="9">The sequence shown here is derived from an EMBL/GenBank/DDBJ whole genome shotgun (WGS) entry which is preliminary data.</text>
</comment>
<dbReference type="InterPro" id="IPR022930">
    <property type="entry name" value="UPF0316"/>
</dbReference>
<dbReference type="InterPro" id="IPR044035">
    <property type="entry name" value="DUF5698"/>
</dbReference>
<evidence type="ECO:0000256" key="2">
    <source>
        <dbReference type="ARBA" id="ARBA00022475"/>
    </source>
</evidence>
<dbReference type="NCBIfam" id="NF003194">
    <property type="entry name" value="PRK04164.1-5"/>
    <property type="match status" value="1"/>
</dbReference>
<keyword evidence="10" id="KW-1185">Reference proteome</keyword>
<comment type="similarity">
    <text evidence="6">Belongs to the UPF0316 family.</text>
</comment>
<evidence type="ECO:0000256" key="4">
    <source>
        <dbReference type="ARBA" id="ARBA00022989"/>
    </source>
</evidence>
<evidence type="ECO:0000313" key="9">
    <source>
        <dbReference type="EMBL" id="MFD2672545.1"/>
    </source>
</evidence>
<evidence type="ECO:0000256" key="6">
    <source>
        <dbReference type="HAMAP-Rule" id="MF_01515"/>
    </source>
</evidence>
<keyword evidence="5 6" id="KW-0472">Membrane</keyword>
<dbReference type="PANTHER" id="PTHR40060">
    <property type="entry name" value="UPF0316 PROTEIN YEBE"/>
    <property type="match status" value="1"/>
</dbReference>
<proteinExistence type="inferred from homology"/>
<feature type="domain" description="DUF2179" evidence="7">
    <location>
        <begin position="107"/>
        <end position="159"/>
    </location>
</feature>
<evidence type="ECO:0000259" key="7">
    <source>
        <dbReference type="Pfam" id="PF10035"/>
    </source>
</evidence>